<dbReference type="OrthoDB" id="408631at2759"/>
<feature type="signal peptide" evidence="3">
    <location>
        <begin position="1"/>
        <end position="16"/>
    </location>
</feature>
<dbReference type="InterPro" id="IPR002018">
    <property type="entry name" value="CarbesteraseB"/>
</dbReference>
<dbReference type="Pfam" id="PF00135">
    <property type="entry name" value="COesterase"/>
    <property type="match status" value="1"/>
</dbReference>
<comment type="similarity">
    <text evidence="1">Belongs to the type-B carboxylesterase/lipase family.</text>
</comment>
<dbReference type="Proteomes" id="UP000076532">
    <property type="component" value="Unassembled WGS sequence"/>
</dbReference>
<protein>
    <recommendedName>
        <fullName evidence="4">Carboxylesterase type B domain-containing protein</fullName>
    </recommendedName>
</protein>
<keyword evidence="2" id="KW-0378">Hydrolase</keyword>
<dbReference type="PANTHER" id="PTHR43918:SF4">
    <property type="entry name" value="CARBOXYLIC ESTER HYDROLASE"/>
    <property type="match status" value="1"/>
</dbReference>
<gene>
    <name evidence="5" type="ORF">FIBSPDRAFT_967212</name>
</gene>
<proteinExistence type="inferred from homology"/>
<sequence length="291" mass="30723">MHSLFVIAGLVLQALALTSTTDASTTAIVTLDYATYQGSTDATNNITSFLGGLDTVLLPLAPEAYTSTLPYAHGGQTSPPLFRAAMTSSTALPPQYLGDAPILATIYNQVASGAGSANAMGTFTCLVASPAATLSTVENDVVVGDFFCGTFTFGPVIDGTFIVERPADTLKKGLHNGSRYHDTDILLSATNSYEGRDFVDTTPAVTNITQFAQDVFPLLTPAQMTAVAAEYAKYNATLATIEKQAVALMGEATFICPTYYLLNAFNGSSYRGEFAIPPGNHGNDLSYYFFS</sequence>
<feature type="chain" id="PRO_5007893677" description="Carboxylesterase type B domain-containing protein" evidence="3">
    <location>
        <begin position="17"/>
        <end position="291"/>
    </location>
</feature>
<keyword evidence="3" id="KW-0732">Signal</keyword>
<evidence type="ECO:0000313" key="6">
    <source>
        <dbReference type="Proteomes" id="UP000076532"/>
    </source>
</evidence>
<dbReference type="InterPro" id="IPR029058">
    <property type="entry name" value="AB_hydrolase_fold"/>
</dbReference>
<dbReference type="SUPFAM" id="SSF53474">
    <property type="entry name" value="alpha/beta-Hydrolases"/>
    <property type="match status" value="1"/>
</dbReference>
<accession>A0A167VYM3</accession>
<evidence type="ECO:0000313" key="5">
    <source>
        <dbReference type="EMBL" id="KZP05508.1"/>
    </source>
</evidence>
<dbReference type="GO" id="GO:0052689">
    <property type="term" value="F:carboxylic ester hydrolase activity"/>
    <property type="evidence" value="ECO:0007669"/>
    <property type="project" value="TreeGrafter"/>
</dbReference>
<dbReference type="InterPro" id="IPR050654">
    <property type="entry name" value="AChE-related_enzymes"/>
</dbReference>
<reference evidence="5 6" key="1">
    <citation type="journal article" date="2016" name="Mol. Biol. Evol.">
        <title>Comparative Genomics of Early-Diverging Mushroom-Forming Fungi Provides Insights into the Origins of Lignocellulose Decay Capabilities.</title>
        <authorList>
            <person name="Nagy L.G."/>
            <person name="Riley R."/>
            <person name="Tritt A."/>
            <person name="Adam C."/>
            <person name="Daum C."/>
            <person name="Floudas D."/>
            <person name="Sun H."/>
            <person name="Yadav J.S."/>
            <person name="Pangilinan J."/>
            <person name="Larsson K.H."/>
            <person name="Matsuura K."/>
            <person name="Barry K."/>
            <person name="Labutti K."/>
            <person name="Kuo R."/>
            <person name="Ohm R.A."/>
            <person name="Bhattacharya S.S."/>
            <person name="Shirouzu T."/>
            <person name="Yoshinaga Y."/>
            <person name="Martin F.M."/>
            <person name="Grigoriev I.V."/>
            <person name="Hibbett D.S."/>
        </authorList>
    </citation>
    <scope>NUCLEOTIDE SEQUENCE [LARGE SCALE GENOMIC DNA]</scope>
    <source>
        <strain evidence="5 6">CBS 109695</strain>
    </source>
</reference>
<dbReference type="STRING" id="436010.A0A167VYM3"/>
<keyword evidence="6" id="KW-1185">Reference proteome</keyword>
<organism evidence="5 6">
    <name type="scientific">Athelia psychrophila</name>
    <dbReference type="NCBI Taxonomy" id="1759441"/>
    <lineage>
        <taxon>Eukaryota</taxon>
        <taxon>Fungi</taxon>
        <taxon>Dikarya</taxon>
        <taxon>Basidiomycota</taxon>
        <taxon>Agaricomycotina</taxon>
        <taxon>Agaricomycetes</taxon>
        <taxon>Agaricomycetidae</taxon>
        <taxon>Atheliales</taxon>
        <taxon>Atheliaceae</taxon>
        <taxon>Athelia</taxon>
    </lineage>
</organism>
<evidence type="ECO:0000256" key="2">
    <source>
        <dbReference type="ARBA" id="ARBA00022801"/>
    </source>
</evidence>
<evidence type="ECO:0000256" key="1">
    <source>
        <dbReference type="ARBA" id="ARBA00005964"/>
    </source>
</evidence>
<name>A0A167VYM3_9AGAM</name>
<dbReference type="EMBL" id="KV417834">
    <property type="protein sequence ID" value="KZP05508.1"/>
    <property type="molecule type" value="Genomic_DNA"/>
</dbReference>
<feature type="domain" description="Carboxylesterase type B" evidence="4">
    <location>
        <begin position="81"/>
        <end position="267"/>
    </location>
</feature>
<dbReference type="PANTHER" id="PTHR43918">
    <property type="entry name" value="ACETYLCHOLINESTERASE"/>
    <property type="match status" value="1"/>
</dbReference>
<dbReference type="AlphaFoldDB" id="A0A167VYM3"/>
<evidence type="ECO:0000256" key="3">
    <source>
        <dbReference type="SAM" id="SignalP"/>
    </source>
</evidence>
<dbReference type="Gene3D" id="3.40.50.1820">
    <property type="entry name" value="alpha/beta hydrolase"/>
    <property type="match status" value="1"/>
</dbReference>
<evidence type="ECO:0000259" key="4">
    <source>
        <dbReference type="Pfam" id="PF00135"/>
    </source>
</evidence>